<feature type="domain" description="GST N-terminal" evidence="1">
    <location>
        <begin position="91"/>
        <end position="138"/>
    </location>
</feature>
<dbReference type="Pfam" id="PF13417">
    <property type="entry name" value="GST_N_3"/>
    <property type="match status" value="1"/>
</dbReference>
<protein>
    <recommendedName>
        <fullName evidence="1">GST N-terminal domain-containing protein</fullName>
    </recommendedName>
</protein>
<dbReference type="InterPro" id="IPR004045">
    <property type="entry name" value="Glutathione_S-Trfase_N"/>
</dbReference>
<dbReference type="PANTHER" id="PTHR12782:SF5">
    <property type="entry name" value="PROSTAGLANDIN E SYNTHASE 2"/>
    <property type="match status" value="1"/>
</dbReference>
<dbReference type="Gramene" id="CDF33001">
    <property type="protein sequence ID" value="CDF33001"/>
    <property type="gene ID" value="CHC_T00001765001"/>
</dbReference>
<organism evidence="2 3">
    <name type="scientific">Chondrus crispus</name>
    <name type="common">Carrageen Irish moss</name>
    <name type="synonym">Polymorpha crispa</name>
    <dbReference type="NCBI Taxonomy" id="2769"/>
    <lineage>
        <taxon>Eukaryota</taxon>
        <taxon>Rhodophyta</taxon>
        <taxon>Florideophyceae</taxon>
        <taxon>Rhodymeniophycidae</taxon>
        <taxon>Gigartinales</taxon>
        <taxon>Gigartinaceae</taxon>
        <taxon>Chondrus</taxon>
    </lineage>
</organism>
<dbReference type="SUPFAM" id="SSF52833">
    <property type="entry name" value="Thioredoxin-like"/>
    <property type="match status" value="1"/>
</dbReference>
<dbReference type="GO" id="GO:0005739">
    <property type="term" value="C:mitochondrion"/>
    <property type="evidence" value="ECO:0007669"/>
    <property type="project" value="TreeGrafter"/>
</dbReference>
<dbReference type="Proteomes" id="UP000012073">
    <property type="component" value="Unassembled WGS sequence"/>
</dbReference>
<dbReference type="KEGG" id="ccp:CHC_T00001765001"/>
<dbReference type="RefSeq" id="XP_005712804.1">
    <property type="nucleotide sequence ID" value="XM_005712747.1"/>
</dbReference>
<reference evidence="3" key="1">
    <citation type="journal article" date="2013" name="Proc. Natl. Acad. Sci. U.S.A.">
        <title>Genome structure and metabolic features in the red seaweed Chondrus crispus shed light on evolution of the Archaeplastida.</title>
        <authorList>
            <person name="Collen J."/>
            <person name="Porcel B."/>
            <person name="Carre W."/>
            <person name="Ball S.G."/>
            <person name="Chaparro C."/>
            <person name="Tonon T."/>
            <person name="Barbeyron T."/>
            <person name="Michel G."/>
            <person name="Noel B."/>
            <person name="Valentin K."/>
            <person name="Elias M."/>
            <person name="Artiguenave F."/>
            <person name="Arun A."/>
            <person name="Aury J.M."/>
            <person name="Barbosa-Neto J.F."/>
            <person name="Bothwell J.H."/>
            <person name="Bouget F.Y."/>
            <person name="Brillet L."/>
            <person name="Cabello-Hurtado F."/>
            <person name="Capella-Gutierrez S."/>
            <person name="Charrier B."/>
            <person name="Cladiere L."/>
            <person name="Cock J.M."/>
            <person name="Coelho S.M."/>
            <person name="Colleoni C."/>
            <person name="Czjzek M."/>
            <person name="Da Silva C."/>
            <person name="Delage L."/>
            <person name="Denoeud F."/>
            <person name="Deschamps P."/>
            <person name="Dittami S.M."/>
            <person name="Gabaldon T."/>
            <person name="Gachon C.M."/>
            <person name="Groisillier A."/>
            <person name="Herve C."/>
            <person name="Jabbari K."/>
            <person name="Katinka M."/>
            <person name="Kloareg B."/>
            <person name="Kowalczyk N."/>
            <person name="Labadie K."/>
            <person name="Leblanc C."/>
            <person name="Lopez P.J."/>
            <person name="McLachlan D.H."/>
            <person name="Meslet-Cladiere L."/>
            <person name="Moustafa A."/>
            <person name="Nehr Z."/>
            <person name="Nyvall Collen P."/>
            <person name="Panaud O."/>
            <person name="Partensky F."/>
            <person name="Poulain J."/>
            <person name="Rensing S.A."/>
            <person name="Rousvoal S."/>
            <person name="Samson G."/>
            <person name="Symeonidi A."/>
            <person name="Weissenbach J."/>
            <person name="Zambounis A."/>
            <person name="Wincker P."/>
            <person name="Boyen C."/>
        </authorList>
    </citation>
    <scope>NUCLEOTIDE SEQUENCE [LARGE SCALE GENOMIC DNA]</scope>
    <source>
        <strain evidence="3">cv. Stackhouse</strain>
    </source>
</reference>
<dbReference type="AlphaFoldDB" id="R7Q6L8"/>
<dbReference type="InterPro" id="IPR011767">
    <property type="entry name" value="GLR_AS"/>
</dbReference>
<evidence type="ECO:0000313" key="3">
    <source>
        <dbReference type="Proteomes" id="UP000012073"/>
    </source>
</evidence>
<sequence length="147" mass="16004">MVACSVLWNSNSSLKVMSPYKATTEASIHSISQESASRLSRPAALLICASSAATTFALASQARRVSALAEYSTAASAPAASDVKSTPEIVLYQYGVCPFCKKVRAYLDFHDLSYRVVEVDPLRKTELAKFDKSNRRVPHRQSLTASK</sequence>
<dbReference type="EMBL" id="HG001629">
    <property type="protein sequence ID" value="CDF33001.1"/>
    <property type="molecule type" value="Genomic_DNA"/>
</dbReference>
<proteinExistence type="predicted"/>
<dbReference type="PANTHER" id="PTHR12782">
    <property type="entry name" value="MICROSOMAL PROSTAGLANDIN E SYNTHASE-2"/>
    <property type="match status" value="1"/>
</dbReference>
<evidence type="ECO:0000313" key="2">
    <source>
        <dbReference type="EMBL" id="CDF33001.1"/>
    </source>
</evidence>
<dbReference type="GeneID" id="17320523"/>
<gene>
    <name evidence="2" type="ORF">CHC_T00001765001</name>
</gene>
<dbReference type="Gene3D" id="3.40.30.10">
    <property type="entry name" value="Glutaredoxin"/>
    <property type="match status" value="1"/>
</dbReference>
<name>R7Q6L8_CHOCR</name>
<dbReference type="OrthoDB" id="1728590at2759"/>
<evidence type="ECO:0000259" key="1">
    <source>
        <dbReference type="Pfam" id="PF13417"/>
    </source>
</evidence>
<dbReference type="InterPro" id="IPR036249">
    <property type="entry name" value="Thioredoxin-like_sf"/>
</dbReference>
<dbReference type="PROSITE" id="PS00195">
    <property type="entry name" value="GLUTAREDOXIN_1"/>
    <property type="match status" value="1"/>
</dbReference>
<dbReference type="PROSITE" id="PS51354">
    <property type="entry name" value="GLUTAREDOXIN_2"/>
    <property type="match status" value="1"/>
</dbReference>
<accession>R7Q6L8</accession>
<keyword evidence="3" id="KW-1185">Reference proteome</keyword>